<dbReference type="GO" id="GO:0006352">
    <property type="term" value="P:DNA-templated transcription initiation"/>
    <property type="evidence" value="ECO:0007669"/>
    <property type="project" value="InterPro"/>
</dbReference>
<feature type="domain" description="RNA polymerase sigma factor 70 region 4 type 2" evidence="6">
    <location>
        <begin position="124"/>
        <end position="173"/>
    </location>
</feature>
<dbReference type="Gene3D" id="1.10.10.10">
    <property type="entry name" value="Winged helix-like DNA-binding domain superfamily/Winged helix DNA-binding domain"/>
    <property type="match status" value="1"/>
</dbReference>
<dbReference type="AlphaFoldDB" id="A0A0F5IK38"/>
<organism evidence="7 8">
    <name type="scientific">Parabacteroides gordonii MS-1 = DSM 23371</name>
    <dbReference type="NCBI Taxonomy" id="1203610"/>
    <lineage>
        <taxon>Bacteria</taxon>
        <taxon>Pseudomonadati</taxon>
        <taxon>Bacteroidota</taxon>
        <taxon>Bacteroidia</taxon>
        <taxon>Bacteroidales</taxon>
        <taxon>Tannerellaceae</taxon>
        <taxon>Parabacteroides</taxon>
    </lineage>
</organism>
<keyword evidence="2" id="KW-0805">Transcription regulation</keyword>
<evidence type="ECO:0000256" key="4">
    <source>
        <dbReference type="ARBA" id="ARBA00023163"/>
    </source>
</evidence>
<dbReference type="InterPro" id="IPR014327">
    <property type="entry name" value="RNA_pol_sigma70_bacteroid"/>
</dbReference>
<dbReference type="InterPro" id="IPR013324">
    <property type="entry name" value="RNA_pol_sigma_r3/r4-like"/>
</dbReference>
<dbReference type="InterPro" id="IPR007627">
    <property type="entry name" value="RNA_pol_sigma70_r2"/>
</dbReference>
<proteinExistence type="inferred from homology"/>
<gene>
    <name evidence="7" type="ORF">HMPREF1536_05330</name>
</gene>
<evidence type="ECO:0000313" key="7">
    <source>
        <dbReference type="EMBL" id="KKB45690.1"/>
    </source>
</evidence>
<comment type="similarity">
    <text evidence="1">Belongs to the sigma-70 factor family. ECF subfamily.</text>
</comment>
<evidence type="ECO:0000259" key="6">
    <source>
        <dbReference type="Pfam" id="PF08281"/>
    </source>
</evidence>
<dbReference type="CDD" id="cd06171">
    <property type="entry name" value="Sigma70_r4"/>
    <property type="match status" value="1"/>
</dbReference>
<dbReference type="PANTHER" id="PTHR43133">
    <property type="entry name" value="RNA POLYMERASE ECF-TYPE SIGMA FACTO"/>
    <property type="match status" value="1"/>
</dbReference>
<evidence type="ECO:0000259" key="5">
    <source>
        <dbReference type="Pfam" id="PF04542"/>
    </source>
</evidence>
<dbReference type="STRING" id="1203610.HMPREF1536_05330"/>
<dbReference type="NCBIfam" id="TIGR02937">
    <property type="entry name" value="sigma70-ECF"/>
    <property type="match status" value="1"/>
</dbReference>
<reference evidence="7 8" key="1">
    <citation type="submission" date="2013-04" db="EMBL/GenBank/DDBJ databases">
        <title>The Genome Sequence of Parabacteroides gordonii DSM 23371.</title>
        <authorList>
            <consortium name="The Broad Institute Genomics Platform"/>
            <person name="Earl A."/>
            <person name="Ward D."/>
            <person name="Feldgarden M."/>
            <person name="Gevers D."/>
            <person name="Martens E."/>
            <person name="Sakamoto M."/>
            <person name="Benno Y."/>
            <person name="Suzuki N."/>
            <person name="Matsunaga N."/>
            <person name="Koshihara K."/>
            <person name="Seki M."/>
            <person name="Komiya H."/>
            <person name="Walker B."/>
            <person name="Young S."/>
            <person name="Zeng Q."/>
            <person name="Gargeya S."/>
            <person name="Fitzgerald M."/>
            <person name="Haas B."/>
            <person name="Abouelleil A."/>
            <person name="Allen A.W."/>
            <person name="Alvarado L."/>
            <person name="Arachchi H.M."/>
            <person name="Berlin A.M."/>
            <person name="Chapman S.B."/>
            <person name="Gainer-Dewar J."/>
            <person name="Goldberg J."/>
            <person name="Griggs A."/>
            <person name="Gujja S."/>
            <person name="Hansen M."/>
            <person name="Howarth C."/>
            <person name="Imamovic A."/>
            <person name="Ireland A."/>
            <person name="Larimer J."/>
            <person name="McCowan C."/>
            <person name="Murphy C."/>
            <person name="Pearson M."/>
            <person name="Poon T.W."/>
            <person name="Priest M."/>
            <person name="Roberts A."/>
            <person name="Saif S."/>
            <person name="Shea T."/>
            <person name="Sisk P."/>
            <person name="Sykes S."/>
            <person name="Wortman J."/>
            <person name="Nusbaum C."/>
            <person name="Birren B."/>
        </authorList>
    </citation>
    <scope>NUCLEOTIDE SEQUENCE [LARGE SCALE GENOMIC DNA]</scope>
    <source>
        <strain evidence="7 8">MS-1</strain>
    </source>
</reference>
<dbReference type="RefSeq" id="WP_028727479.1">
    <property type="nucleotide sequence ID" value="NZ_AUAE01000014.1"/>
</dbReference>
<protein>
    <submittedName>
        <fullName evidence="7">RNA polymerase sigma-70 factor</fullName>
    </submittedName>
</protein>
<keyword evidence="8" id="KW-1185">Reference proteome</keyword>
<dbReference type="Proteomes" id="UP000033035">
    <property type="component" value="Unassembled WGS sequence"/>
</dbReference>
<dbReference type="SUPFAM" id="SSF88946">
    <property type="entry name" value="Sigma2 domain of RNA polymerase sigma factors"/>
    <property type="match status" value="1"/>
</dbReference>
<evidence type="ECO:0000256" key="2">
    <source>
        <dbReference type="ARBA" id="ARBA00023015"/>
    </source>
</evidence>
<dbReference type="Pfam" id="PF04542">
    <property type="entry name" value="Sigma70_r2"/>
    <property type="match status" value="1"/>
</dbReference>
<dbReference type="InterPro" id="IPR036388">
    <property type="entry name" value="WH-like_DNA-bd_sf"/>
</dbReference>
<sequence>MRLRDKTDTDLITLIIHDDEAAFSELYIRYKDKLHYFCLSLLKSEEETNDIVQEIFIRVWESRVFINPDLSFSSFLYTMARNRVLNYFRDMDIDAKAKSILAQNKPVEEDVIESDLIYTEYQNILKEAIEQLSPQRKKVFNMSRMDNLTHKEIAEQLGISVNTVQEHISESLRFIKTYFGKHSDISISVLLYLMM</sequence>
<dbReference type="InterPro" id="IPR014284">
    <property type="entry name" value="RNA_pol_sigma-70_dom"/>
</dbReference>
<dbReference type="EMBL" id="AQHW01000031">
    <property type="protein sequence ID" value="KKB45690.1"/>
    <property type="molecule type" value="Genomic_DNA"/>
</dbReference>
<comment type="caution">
    <text evidence="7">The sequence shown here is derived from an EMBL/GenBank/DDBJ whole genome shotgun (WGS) entry which is preliminary data.</text>
</comment>
<feature type="domain" description="RNA polymerase sigma-70 region 2" evidence="5">
    <location>
        <begin position="26"/>
        <end position="90"/>
    </location>
</feature>
<dbReference type="GO" id="GO:0003677">
    <property type="term" value="F:DNA binding"/>
    <property type="evidence" value="ECO:0007669"/>
    <property type="project" value="InterPro"/>
</dbReference>
<name>A0A0F5IK38_9BACT</name>
<accession>A0A0F5IK38</accession>
<dbReference type="GO" id="GO:0016987">
    <property type="term" value="F:sigma factor activity"/>
    <property type="evidence" value="ECO:0007669"/>
    <property type="project" value="UniProtKB-KW"/>
</dbReference>
<dbReference type="InterPro" id="IPR013325">
    <property type="entry name" value="RNA_pol_sigma_r2"/>
</dbReference>
<keyword evidence="4" id="KW-0804">Transcription</keyword>
<dbReference type="NCBIfam" id="TIGR02985">
    <property type="entry name" value="Sig70_bacteroi1"/>
    <property type="match status" value="1"/>
</dbReference>
<dbReference type="Pfam" id="PF08281">
    <property type="entry name" value="Sigma70_r4_2"/>
    <property type="match status" value="1"/>
</dbReference>
<evidence type="ECO:0000256" key="3">
    <source>
        <dbReference type="ARBA" id="ARBA00023082"/>
    </source>
</evidence>
<dbReference type="PATRIC" id="fig|1203610.3.peg.5446"/>
<dbReference type="Gene3D" id="1.10.1740.10">
    <property type="match status" value="1"/>
</dbReference>
<evidence type="ECO:0000313" key="8">
    <source>
        <dbReference type="Proteomes" id="UP000033035"/>
    </source>
</evidence>
<dbReference type="InterPro" id="IPR013249">
    <property type="entry name" value="RNA_pol_sigma70_r4_t2"/>
</dbReference>
<dbReference type="InterPro" id="IPR039425">
    <property type="entry name" value="RNA_pol_sigma-70-like"/>
</dbReference>
<keyword evidence="3" id="KW-0731">Sigma factor</keyword>
<dbReference type="PANTHER" id="PTHR43133:SF46">
    <property type="entry name" value="RNA POLYMERASE SIGMA-70 FACTOR ECF SUBFAMILY"/>
    <property type="match status" value="1"/>
</dbReference>
<dbReference type="SUPFAM" id="SSF88659">
    <property type="entry name" value="Sigma3 and sigma4 domains of RNA polymerase sigma factors"/>
    <property type="match status" value="1"/>
</dbReference>
<dbReference type="HOGENOM" id="CLU_047691_4_1_10"/>
<evidence type="ECO:0000256" key="1">
    <source>
        <dbReference type="ARBA" id="ARBA00010641"/>
    </source>
</evidence>